<comment type="subcellular location">
    <subcellularLocation>
        <location evidence="1">Membrane</location>
        <topology evidence="1">Multi-pass membrane protein</topology>
    </subcellularLocation>
</comment>
<dbReference type="InterPro" id="IPR036259">
    <property type="entry name" value="MFS_trans_sf"/>
</dbReference>
<feature type="transmembrane region" description="Helical" evidence="5">
    <location>
        <begin position="332"/>
        <end position="350"/>
    </location>
</feature>
<keyword evidence="4 5" id="KW-0472">Membrane</keyword>
<feature type="transmembrane region" description="Helical" evidence="5">
    <location>
        <begin position="224"/>
        <end position="246"/>
    </location>
</feature>
<evidence type="ECO:0000259" key="6">
    <source>
        <dbReference type="PROSITE" id="PS50850"/>
    </source>
</evidence>
<dbReference type="Gene3D" id="1.20.1250.20">
    <property type="entry name" value="MFS general substrate transporter like domains"/>
    <property type="match status" value="1"/>
</dbReference>
<feature type="transmembrane region" description="Helical" evidence="5">
    <location>
        <begin position="302"/>
        <end position="320"/>
    </location>
</feature>
<feature type="transmembrane region" description="Helical" evidence="5">
    <location>
        <begin position="426"/>
        <end position="446"/>
    </location>
</feature>
<evidence type="ECO:0000256" key="4">
    <source>
        <dbReference type="ARBA" id="ARBA00023136"/>
    </source>
</evidence>
<keyword evidence="2 5" id="KW-0812">Transmembrane</keyword>
<dbReference type="EMBL" id="JFHC01000017">
    <property type="protein sequence ID" value="KDR42394.1"/>
    <property type="molecule type" value="Genomic_DNA"/>
</dbReference>
<evidence type="ECO:0000256" key="1">
    <source>
        <dbReference type="ARBA" id="ARBA00004141"/>
    </source>
</evidence>
<dbReference type="Pfam" id="PF07690">
    <property type="entry name" value="MFS_1"/>
    <property type="match status" value="1"/>
</dbReference>
<feature type="transmembrane region" description="Helical" evidence="5">
    <location>
        <begin position="267"/>
        <end position="290"/>
    </location>
</feature>
<dbReference type="CDD" id="cd17321">
    <property type="entry name" value="MFS_MMR_MDR_like"/>
    <property type="match status" value="1"/>
</dbReference>
<dbReference type="PROSITE" id="PS50850">
    <property type="entry name" value="MFS"/>
    <property type="match status" value="1"/>
</dbReference>
<proteinExistence type="predicted"/>
<dbReference type="Gene3D" id="1.20.1720.10">
    <property type="entry name" value="Multidrug resistance protein D"/>
    <property type="match status" value="1"/>
</dbReference>
<feature type="domain" description="Major facilitator superfamily (MFS) profile" evidence="6">
    <location>
        <begin position="13"/>
        <end position="452"/>
    </location>
</feature>
<reference evidence="7 8" key="1">
    <citation type="submission" date="2014-03" db="EMBL/GenBank/DDBJ databases">
        <title>Draft Genome Sequences of Four Burkholderia Strains.</title>
        <authorList>
            <person name="Liu X.Y."/>
            <person name="Li C.X."/>
            <person name="Xu J.H."/>
        </authorList>
    </citation>
    <scope>NUCLEOTIDE SEQUENCE [LARGE SCALE GENOMIC DNA]</scope>
    <source>
        <strain evidence="7 8">DSM 50014</strain>
    </source>
</reference>
<comment type="caution">
    <text evidence="7">The sequence shown here is derived from an EMBL/GenBank/DDBJ whole genome shotgun (WGS) entry which is preliminary data.</text>
</comment>
<dbReference type="Proteomes" id="UP000027466">
    <property type="component" value="Unassembled WGS sequence"/>
</dbReference>
<feature type="transmembrane region" description="Helical" evidence="5">
    <location>
        <begin position="168"/>
        <end position="188"/>
    </location>
</feature>
<evidence type="ECO:0000256" key="2">
    <source>
        <dbReference type="ARBA" id="ARBA00022692"/>
    </source>
</evidence>
<dbReference type="SUPFAM" id="SSF103473">
    <property type="entry name" value="MFS general substrate transporter"/>
    <property type="match status" value="2"/>
</dbReference>
<feature type="transmembrane region" description="Helical" evidence="5">
    <location>
        <begin position="200"/>
        <end position="218"/>
    </location>
</feature>
<accession>A0A069PR99</accession>
<dbReference type="PANTHER" id="PTHR42718">
    <property type="entry name" value="MAJOR FACILITATOR SUPERFAMILY MULTIDRUG TRANSPORTER MFSC"/>
    <property type="match status" value="1"/>
</dbReference>
<name>A0A069PR99_9BURK</name>
<evidence type="ECO:0000313" key="7">
    <source>
        <dbReference type="EMBL" id="KDR42394.1"/>
    </source>
</evidence>
<keyword evidence="8" id="KW-1185">Reference proteome</keyword>
<feature type="transmembrane region" description="Helical" evidence="5">
    <location>
        <begin position="46"/>
        <end position="67"/>
    </location>
</feature>
<dbReference type="GO" id="GO:0022857">
    <property type="term" value="F:transmembrane transporter activity"/>
    <property type="evidence" value="ECO:0007669"/>
    <property type="project" value="InterPro"/>
</dbReference>
<dbReference type="GO" id="GO:0016020">
    <property type="term" value="C:membrane"/>
    <property type="evidence" value="ECO:0007669"/>
    <property type="project" value="UniProtKB-SubCell"/>
</dbReference>
<dbReference type="InterPro" id="IPR020846">
    <property type="entry name" value="MFS_dom"/>
</dbReference>
<keyword evidence="3 5" id="KW-1133">Transmembrane helix</keyword>
<dbReference type="AlphaFoldDB" id="A0A069PR99"/>
<sequence length="464" mass="48346">MSSLPSRSRQISILLTVSCGFIMAMLDVTVVNVALSDIQHDFSVRLASLVWVVDSYTLTFAALLLLGGALADRLGARRVYVIGLALFIFASALCGAAGSVSILVGARLAQGAAAALFVPSSLSLLTESFEDRHVRAKIVGIWSAIVSVAFASGPLVGGVLVHRFGWRSIFYLNLPVGLVGIALAFAFLRPSRRKAHALDMPSHALVMIALAALSFVLIEGPGFGWSSPAIIGAALLVPFVLLLAIIRERRTQTPVIPAGLARNGTFWALNGIGSCMNVVVFGEIFVLSLFLQKVDGETALGAGIRMLPVMAVFAVANFCSGHLSARLGGRRLLLGGIGCAGFASLAATALGTRLPYGWLIVPIALVNAGIGFAVPAMTAAVMHEAGQRNANIGAAVLNANRQIGALAGVAGLGIVQHLTGDWAESLRIGFAIFVACLAIAFMLAWWRVHAAPKELGPGEASAAH</sequence>
<feature type="transmembrane region" description="Helical" evidence="5">
    <location>
        <begin position="79"/>
        <end position="102"/>
    </location>
</feature>
<dbReference type="PANTHER" id="PTHR42718:SF40">
    <property type="entry name" value="METHYLENOMYCIN A RESISTANCE PROTEIN"/>
    <property type="match status" value="1"/>
</dbReference>
<feature type="transmembrane region" description="Helical" evidence="5">
    <location>
        <begin position="12"/>
        <end position="34"/>
    </location>
</feature>
<feature type="transmembrane region" description="Helical" evidence="5">
    <location>
        <begin position="108"/>
        <end position="126"/>
    </location>
</feature>
<feature type="transmembrane region" description="Helical" evidence="5">
    <location>
        <begin position="356"/>
        <end position="382"/>
    </location>
</feature>
<evidence type="ECO:0000313" key="8">
    <source>
        <dbReference type="Proteomes" id="UP000027466"/>
    </source>
</evidence>
<dbReference type="RefSeq" id="WP_052040603.1">
    <property type="nucleotide sequence ID" value="NZ_CADFFX010000023.1"/>
</dbReference>
<feature type="transmembrane region" description="Helical" evidence="5">
    <location>
        <begin position="138"/>
        <end position="162"/>
    </location>
</feature>
<evidence type="ECO:0000256" key="3">
    <source>
        <dbReference type="ARBA" id="ARBA00022989"/>
    </source>
</evidence>
<dbReference type="STRING" id="60547.GCA_000751215_06475"/>
<protein>
    <submittedName>
        <fullName evidence="7">Major facilitator transporter</fullName>
    </submittedName>
</protein>
<evidence type="ECO:0000256" key="5">
    <source>
        <dbReference type="SAM" id="Phobius"/>
    </source>
</evidence>
<organism evidence="7 8">
    <name type="scientific">Caballeronia glathei</name>
    <dbReference type="NCBI Taxonomy" id="60547"/>
    <lineage>
        <taxon>Bacteria</taxon>
        <taxon>Pseudomonadati</taxon>
        <taxon>Pseudomonadota</taxon>
        <taxon>Betaproteobacteria</taxon>
        <taxon>Burkholderiales</taxon>
        <taxon>Burkholderiaceae</taxon>
        <taxon>Caballeronia</taxon>
    </lineage>
</organism>
<dbReference type="InterPro" id="IPR011701">
    <property type="entry name" value="MFS"/>
</dbReference>
<gene>
    <name evidence="7" type="ORF">BG61_09910</name>
</gene>